<evidence type="ECO:0000313" key="2">
    <source>
        <dbReference type="Proteomes" id="UP000694861"/>
    </source>
</evidence>
<dbReference type="GeneID" id="103336655"/>
<protein>
    <submittedName>
        <fullName evidence="3">Uncharacterized protein LOC103336655 isoform X1</fullName>
    </submittedName>
</protein>
<evidence type="ECO:0000256" key="1">
    <source>
        <dbReference type="SAM" id="MobiDB-lite"/>
    </source>
</evidence>
<name>A0ABM0PDB0_PRUMU</name>
<feature type="region of interest" description="Disordered" evidence="1">
    <location>
        <begin position="62"/>
        <end position="101"/>
    </location>
</feature>
<reference evidence="3" key="2">
    <citation type="submission" date="2025-08" db="UniProtKB">
        <authorList>
            <consortium name="RefSeq"/>
        </authorList>
    </citation>
    <scope>IDENTIFICATION</scope>
</reference>
<gene>
    <name evidence="3" type="primary">LOC103336655</name>
</gene>
<dbReference type="Proteomes" id="UP000694861">
    <property type="component" value="Linkage group LG7"/>
</dbReference>
<keyword evidence="2" id="KW-1185">Reference proteome</keyword>
<accession>A0ABM0PDB0</accession>
<dbReference type="RefSeq" id="XP_008237959.1">
    <property type="nucleotide sequence ID" value="XM_008239737.2"/>
</dbReference>
<proteinExistence type="predicted"/>
<reference evidence="2" key="1">
    <citation type="journal article" date="2012" name="Nat. Commun.">
        <title>The genome of Prunus mume.</title>
        <authorList>
            <person name="Zhang Q."/>
            <person name="Chen W."/>
            <person name="Sun L."/>
            <person name="Zhao F."/>
            <person name="Huang B."/>
            <person name="Yang W."/>
            <person name="Tao Y."/>
            <person name="Wang J."/>
            <person name="Yuan Z."/>
            <person name="Fan G."/>
            <person name="Xing Z."/>
            <person name="Han C."/>
            <person name="Pan H."/>
            <person name="Zhong X."/>
            <person name="Shi W."/>
            <person name="Liang X."/>
            <person name="Du D."/>
            <person name="Sun F."/>
            <person name="Xu Z."/>
            <person name="Hao R."/>
            <person name="Lv T."/>
            <person name="Lv Y."/>
            <person name="Zheng Z."/>
            <person name="Sun M."/>
            <person name="Luo L."/>
            <person name="Cai M."/>
            <person name="Gao Y."/>
            <person name="Wang J."/>
            <person name="Yin Y."/>
            <person name="Xu X."/>
            <person name="Cheng T."/>
            <person name="Wang J."/>
        </authorList>
    </citation>
    <scope>NUCLEOTIDE SEQUENCE [LARGE SCALE GENOMIC DNA]</scope>
</reference>
<evidence type="ECO:0000313" key="3">
    <source>
        <dbReference type="RefSeq" id="XP_008237959.1"/>
    </source>
</evidence>
<sequence>MGDRNISRPSAPELTSGHDVQDHDLTMAAYKVKAMEEIVTDLVDFKKSMTEELCLLRAGSANTSRPKTTTIPNEDEAVNTYPRSDRNIPRPSAAELTSGHDVQDRDLKLSVMEKSLTKVVDFMTSMMEDIRLVRASIVNPSRPKTTAIPNEDVVVNPYPSSIEEEEHAPMTVYQGEDRSVILVVSLYDQKYTNAIYEIKFKGGDMVGRDAKTLVHKPLATFSDDGFLKSARIRSNLYLLLVEDPFRAYPNNPKGGRIFDIKTRSLLKQTIPRTSALDQDGCAVSAYEKLYYFASPTSRKQSLVRYDPDQDVWDPMPHCPFYNGYESRMRIIGYAIYYGVFVLCLYGNDDSYDVIAFHETRMGKEWNKVNVDSCDAPFQERAVVVGKSIYAINMPREEEIVAFSFDMVEGDGGDIEYSLIKQFVLHGLQIEQPPFEFCLARKQFLIHLGNQDFFHIKISPCESIVWVQYVCITMFQIVVQGGGHMIKTLHSTVFPLDMEGCRWFELMYCFTPECEDYEPKQDDKAN</sequence>
<feature type="region of interest" description="Disordered" evidence="1">
    <location>
        <begin position="1"/>
        <end position="20"/>
    </location>
</feature>
<feature type="compositionally biased region" description="Polar residues" evidence="1">
    <location>
        <begin position="62"/>
        <end position="72"/>
    </location>
</feature>
<organism evidence="2 3">
    <name type="scientific">Prunus mume</name>
    <name type="common">Japanese apricot</name>
    <name type="synonym">Armeniaca mume</name>
    <dbReference type="NCBI Taxonomy" id="102107"/>
    <lineage>
        <taxon>Eukaryota</taxon>
        <taxon>Viridiplantae</taxon>
        <taxon>Streptophyta</taxon>
        <taxon>Embryophyta</taxon>
        <taxon>Tracheophyta</taxon>
        <taxon>Spermatophyta</taxon>
        <taxon>Magnoliopsida</taxon>
        <taxon>eudicotyledons</taxon>
        <taxon>Gunneridae</taxon>
        <taxon>Pentapetalae</taxon>
        <taxon>rosids</taxon>
        <taxon>fabids</taxon>
        <taxon>Rosales</taxon>
        <taxon>Rosaceae</taxon>
        <taxon>Amygdaloideae</taxon>
        <taxon>Amygdaleae</taxon>
        <taxon>Prunus</taxon>
    </lineage>
</organism>